<keyword evidence="2" id="KW-1185">Reference proteome</keyword>
<dbReference type="EMBL" id="JAPFCC010000001">
    <property type="protein sequence ID" value="MCW7555948.1"/>
    <property type="molecule type" value="Genomic_DNA"/>
</dbReference>
<proteinExistence type="predicted"/>
<organism evidence="1 2">
    <name type="scientific">Endozoicomonas gorgoniicola</name>
    <dbReference type="NCBI Taxonomy" id="1234144"/>
    <lineage>
        <taxon>Bacteria</taxon>
        <taxon>Pseudomonadati</taxon>
        <taxon>Pseudomonadota</taxon>
        <taxon>Gammaproteobacteria</taxon>
        <taxon>Oceanospirillales</taxon>
        <taxon>Endozoicomonadaceae</taxon>
        <taxon>Endozoicomonas</taxon>
    </lineage>
</organism>
<evidence type="ECO:0000313" key="1">
    <source>
        <dbReference type="EMBL" id="MCW7555948.1"/>
    </source>
</evidence>
<name>A0ABT3N2U8_9GAMM</name>
<evidence type="ECO:0000313" key="2">
    <source>
        <dbReference type="Proteomes" id="UP001209854"/>
    </source>
</evidence>
<sequence>MNDRPMDTVRTLLEPLKKEVLAEFIEQQVDNGTLSLKDIRRFVALHLRKTSDQQDIKPEIHFQLYINSIVNHQTDGVVSMLESFWQDEQYRQGLDFLMTLTRMFIKDWQEPEDEYWFNRHWEDPPKEVEDYSTFVMFMDQYLAKAVLMAELKEPEIDKLCAEIENLASPADACGGEAEDYLGDEGYRLDHTLRVLEDYWTFESENVEFLIPTYLEIYDRWGQHQDYLDLANRFGFHKEYLLNLVKQGKVAQVMEQYPEYLDNLDDCLTLIQSLFEHHRTEALQVAEFALKKPALDRYRTGHCYKWLSEHLNPDDTSEEKPFFEATDLAMQASPNLSLFKRREKHTASELWPDIRSRYLGHCQSGYNCEDVMIYAGEYDMACGSLEKRGFWFDRIEQSSMDMLETLKRERPEWVKAFAKQQAEDAIGITRVDAYPGAVDILKHVKELCLLQNQSEEWQTYLQHLMVVHKRKRKLIPLLEQLV</sequence>
<dbReference type="Proteomes" id="UP001209854">
    <property type="component" value="Unassembled WGS sequence"/>
</dbReference>
<protein>
    <submittedName>
        <fullName evidence="1">Uncharacterized protein</fullName>
    </submittedName>
</protein>
<comment type="caution">
    <text evidence="1">The sequence shown here is derived from an EMBL/GenBank/DDBJ whole genome shotgun (WGS) entry which is preliminary data.</text>
</comment>
<dbReference type="RefSeq" id="WP_262565681.1">
    <property type="nucleotide sequence ID" value="NZ_JAPFCC010000001.1"/>
</dbReference>
<reference evidence="1 2" key="1">
    <citation type="submission" date="2022-10" db="EMBL/GenBank/DDBJ databases">
        <title>High-quality genome sequences of two octocoral-associated bacteria, Endozoicomonas euniceicola EF212 and Endozoicomonas gorgoniicola PS125.</title>
        <authorList>
            <person name="Chiou Y.-J."/>
            <person name="Chen Y.-H."/>
        </authorList>
    </citation>
    <scope>NUCLEOTIDE SEQUENCE [LARGE SCALE GENOMIC DNA]</scope>
    <source>
        <strain evidence="1 2">PS125</strain>
    </source>
</reference>
<accession>A0ABT3N2U8</accession>
<gene>
    <name evidence="1" type="ORF">NX722_25630</name>
</gene>